<comment type="subcellular location">
    <subcellularLocation>
        <location evidence="1">Cell membrane</location>
        <topology evidence="1">Multi-pass membrane protein</topology>
    </subcellularLocation>
</comment>
<evidence type="ECO:0000256" key="2">
    <source>
        <dbReference type="ARBA" id="ARBA00022475"/>
    </source>
</evidence>
<keyword evidence="3 6" id="KW-0812">Transmembrane</keyword>
<accession>A0A844XYW5</accession>
<dbReference type="PROSITE" id="PS51318">
    <property type="entry name" value="TAT"/>
    <property type="match status" value="1"/>
</dbReference>
<dbReference type="EMBL" id="WTYF01000004">
    <property type="protein sequence ID" value="MXO51185.1"/>
    <property type="molecule type" value="Genomic_DNA"/>
</dbReference>
<proteinExistence type="predicted"/>
<keyword evidence="5 6" id="KW-0472">Membrane</keyword>
<protein>
    <submittedName>
        <fullName evidence="7">Uncharacterized protein</fullName>
    </submittedName>
</protein>
<sequence>MSNSRRNLLAALSLAFAAALLVALFRFSGVAIADLVAALGTTPASVIAAVLALTLANQLVSVARWRVLDRFLGRSPTIVPWGVATRATLRGALAGQVLPLQFSMPLARWASVRNGQAVNATLYEQLLDLILLACAGAAAILLFAWGPGMAASLALFCAAVLVSVATMPWLLHILRAVTRTLPRSVFIERAGQALARAASLPARTLFLLGWLSALRLAMLSLRTVLVVAAFAGGIDAALVAIGYPAVGLAMGLPFLPAGMGVADWSLAALVVFAGGTATAAATAALALRALTFASLAVLVALFELAALIESDRAAGSAAPQFGRP</sequence>
<reference evidence="7 8" key="1">
    <citation type="submission" date="2019-12" db="EMBL/GenBank/DDBJ databases">
        <title>Genomic-based taxomic classification of the family Erythrobacteraceae.</title>
        <authorList>
            <person name="Xu L."/>
        </authorList>
    </citation>
    <scope>NUCLEOTIDE SEQUENCE [LARGE SCALE GENOMIC DNA]</scope>
    <source>
        <strain evidence="7 8">DSM 16225</strain>
    </source>
</reference>
<comment type="caution">
    <text evidence="7">The sequence shown here is derived from an EMBL/GenBank/DDBJ whole genome shotgun (WGS) entry which is preliminary data.</text>
</comment>
<feature type="transmembrane region" description="Helical" evidence="6">
    <location>
        <begin position="151"/>
        <end position="172"/>
    </location>
</feature>
<evidence type="ECO:0000256" key="4">
    <source>
        <dbReference type="ARBA" id="ARBA00022989"/>
    </source>
</evidence>
<gene>
    <name evidence="7" type="ORF">GRI42_07695</name>
</gene>
<evidence type="ECO:0000256" key="6">
    <source>
        <dbReference type="SAM" id="Phobius"/>
    </source>
</evidence>
<evidence type="ECO:0000256" key="3">
    <source>
        <dbReference type="ARBA" id="ARBA00022692"/>
    </source>
</evidence>
<feature type="transmembrane region" description="Helical" evidence="6">
    <location>
        <begin position="225"/>
        <end position="252"/>
    </location>
</feature>
<keyword evidence="4 6" id="KW-1133">Transmembrane helix</keyword>
<keyword evidence="2" id="KW-1003">Cell membrane</keyword>
<feature type="transmembrane region" description="Helical" evidence="6">
    <location>
        <begin position="126"/>
        <end position="145"/>
    </location>
</feature>
<evidence type="ECO:0000256" key="1">
    <source>
        <dbReference type="ARBA" id="ARBA00004651"/>
    </source>
</evidence>
<organism evidence="7 8">
    <name type="scientific">Qipengyuania gaetbuli</name>
    <dbReference type="NCBI Taxonomy" id="266952"/>
    <lineage>
        <taxon>Bacteria</taxon>
        <taxon>Pseudomonadati</taxon>
        <taxon>Pseudomonadota</taxon>
        <taxon>Alphaproteobacteria</taxon>
        <taxon>Sphingomonadales</taxon>
        <taxon>Erythrobacteraceae</taxon>
        <taxon>Qipengyuania</taxon>
    </lineage>
</organism>
<dbReference type="RefSeq" id="WP_160607745.1">
    <property type="nucleotide sequence ID" value="NZ_WTYF01000004.1"/>
</dbReference>
<evidence type="ECO:0000256" key="5">
    <source>
        <dbReference type="ARBA" id="ARBA00023136"/>
    </source>
</evidence>
<dbReference type="Pfam" id="PF03706">
    <property type="entry name" value="LPG_synthase_TM"/>
    <property type="match status" value="1"/>
</dbReference>
<feature type="transmembrane region" description="Helical" evidence="6">
    <location>
        <begin position="43"/>
        <end position="65"/>
    </location>
</feature>
<keyword evidence="8" id="KW-1185">Reference proteome</keyword>
<feature type="transmembrane region" description="Helical" evidence="6">
    <location>
        <begin position="289"/>
        <end position="308"/>
    </location>
</feature>
<dbReference type="AlphaFoldDB" id="A0A844XYW5"/>
<dbReference type="InterPro" id="IPR022791">
    <property type="entry name" value="L-PG_synthase/AglD"/>
</dbReference>
<dbReference type="GO" id="GO:0005886">
    <property type="term" value="C:plasma membrane"/>
    <property type="evidence" value="ECO:0007669"/>
    <property type="project" value="UniProtKB-SubCell"/>
</dbReference>
<dbReference type="InterPro" id="IPR006311">
    <property type="entry name" value="TAT_signal"/>
</dbReference>
<evidence type="ECO:0000313" key="8">
    <source>
        <dbReference type="Proteomes" id="UP000444185"/>
    </source>
</evidence>
<evidence type="ECO:0000313" key="7">
    <source>
        <dbReference type="EMBL" id="MXO51185.1"/>
    </source>
</evidence>
<dbReference type="Proteomes" id="UP000444185">
    <property type="component" value="Unassembled WGS sequence"/>
</dbReference>
<name>A0A844XYW5_9SPHN</name>